<accession>A0A0F9NCG1</accession>
<reference evidence="1" key="1">
    <citation type="journal article" date="2015" name="Nature">
        <title>Complex archaea that bridge the gap between prokaryotes and eukaryotes.</title>
        <authorList>
            <person name="Spang A."/>
            <person name="Saw J.H."/>
            <person name="Jorgensen S.L."/>
            <person name="Zaremba-Niedzwiedzka K."/>
            <person name="Martijn J."/>
            <person name="Lind A.E."/>
            <person name="van Eijk R."/>
            <person name="Schleper C."/>
            <person name="Guy L."/>
            <person name="Ettema T.J."/>
        </authorList>
    </citation>
    <scope>NUCLEOTIDE SEQUENCE</scope>
</reference>
<gene>
    <name evidence="1" type="ORF">LCGC14_0968400</name>
</gene>
<sequence>MDTAGLTGEDAELYKQIVKSTQSPVTSKEQLGQILLKTFHRVADPDTIEYKKVKHLFPKIVKKIVLDDDSGEEVEVEALVGWEEKEIEIPIRKQSEYKELITDDIARAFLSQDDFNLYLDMGTYCETVRSFAKRYDLNLSEHHNHIVNETALMIAGSGAVEGQRPILAKTDIAKSVQGYESMQALQNKPTKREPDLLDEILKRL</sequence>
<comment type="caution">
    <text evidence="1">The sequence shown here is derived from an EMBL/GenBank/DDBJ whole genome shotgun (WGS) entry which is preliminary data.</text>
</comment>
<evidence type="ECO:0000313" key="1">
    <source>
        <dbReference type="EMBL" id="KKN17185.1"/>
    </source>
</evidence>
<protein>
    <submittedName>
        <fullName evidence="1">Uncharacterized protein</fullName>
    </submittedName>
</protein>
<name>A0A0F9NCG1_9ZZZZ</name>
<dbReference type="EMBL" id="LAZR01003547">
    <property type="protein sequence ID" value="KKN17185.1"/>
    <property type="molecule type" value="Genomic_DNA"/>
</dbReference>
<dbReference type="AlphaFoldDB" id="A0A0F9NCG1"/>
<proteinExistence type="predicted"/>
<organism evidence="1">
    <name type="scientific">marine sediment metagenome</name>
    <dbReference type="NCBI Taxonomy" id="412755"/>
    <lineage>
        <taxon>unclassified sequences</taxon>
        <taxon>metagenomes</taxon>
        <taxon>ecological metagenomes</taxon>
    </lineage>
</organism>